<evidence type="ECO:0000256" key="5">
    <source>
        <dbReference type="ARBA" id="ARBA00041284"/>
    </source>
</evidence>
<keyword evidence="3" id="KW-0963">Cytoplasm</keyword>
<feature type="coiled-coil region" evidence="6">
    <location>
        <begin position="679"/>
        <end position="736"/>
    </location>
</feature>
<feature type="compositionally biased region" description="Low complexity" evidence="7">
    <location>
        <begin position="966"/>
        <end position="980"/>
    </location>
</feature>
<dbReference type="SMART" id="SM01041">
    <property type="entry name" value="BRO1"/>
    <property type="match status" value="1"/>
</dbReference>
<feature type="compositionally biased region" description="Polar residues" evidence="7">
    <location>
        <begin position="882"/>
        <end position="894"/>
    </location>
</feature>
<evidence type="ECO:0000256" key="4">
    <source>
        <dbReference type="ARBA" id="ARBA00022753"/>
    </source>
</evidence>
<reference evidence="9" key="1">
    <citation type="submission" date="2014-08" db="EMBL/GenBank/DDBJ databases">
        <authorList>
            <person name="Sharma Rahul"/>
            <person name="Thines Marco"/>
        </authorList>
    </citation>
    <scope>NUCLEOTIDE SEQUENCE</scope>
</reference>
<keyword evidence="6" id="KW-0175">Coiled coil</keyword>
<feature type="compositionally biased region" description="Polar residues" evidence="7">
    <location>
        <begin position="991"/>
        <end position="1000"/>
    </location>
</feature>
<proteinExistence type="predicted"/>
<feature type="compositionally biased region" description="Low complexity" evidence="7">
    <location>
        <begin position="852"/>
        <end position="861"/>
    </location>
</feature>
<evidence type="ECO:0000259" key="8">
    <source>
        <dbReference type="PROSITE" id="PS51180"/>
    </source>
</evidence>
<dbReference type="EMBL" id="LN483167">
    <property type="protein sequence ID" value="CDZ97411.1"/>
    <property type="molecule type" value="Genomic_DNA"/>
</dbReference>
<dbReference type="InterPro" id="IPR004328">
    <property type="entry name" value="BRO1_dom"/>
</dbReference>
<dbReference type="Gene3D" id="1.25.40.280">
    <property type="entry name" value="alix/aip1 like domains"/>
    <property type="match status" value="1"/>
</dbReference>
<feature type="domain" description="BRO1" evidence="8">
    <location>
        <begin position="6"/>
        <end position="415"/>
    </location>
</feature>
<dbReference type="CDD" id="cd09242">
    <property type="entry name" value="BRO1_ScBro1_like"/>
    <property type="match status" value="1"/>
</dbReference>
<feature type="compositionally biased region" description="Low complexity" evidence="7">
    <location>
        <begin position="1031"/>
        <end position="1054"/>
    </location>
</feature>
<dbReference type="GO" id="GO:0043328">
    <property type="term" value="P:protein transport to vacuole involved in ubiquitin-dependent protein catabolic process via the multivesicular body sorting pathway"/>
    <property type="evidence" value="ECO:0007669"/>
    <property type="project" value="TreeGrafter"/>
</dbReference>
<feature type="compositionally biased region" description="Pro residues" evidence="7">
    <location>
        <begin position="839"/>
        <end position="851"/>
    </location>
</feature>
<feature type="compositionally biased region" description="Low complexity" evidence="7">
    <location>
        <begin position="780"/>
        <end position="794"/>
    </location>
</feature>
<name>A0A0F7SF77_PHARH</name>
<evidence type="ECO:0000256" key="2">
    <source>
        <dbReference type="ARBA" id="ARBA00004496"/>
    </source>
</evidence>
<dbReference type="AlphaFoldDB" id="A0A0F7SF77"/>
<dbReference type="InterPro" id="IPR025304">
    <property type="entry name" value="ALIX_V_dom"/>
</dbReference>
<feature type="compositionally biased region" description="Polar residues" evidence="7">
    <location>
        <begin position="815"/>
        <end position="829"/>
    </location>
</feature>
<evidence type="ECO:0000313" key="9">
    <source>
        <dbReference type="EMBL" id="CDZ97411.1"/>
    </source>
</evidence>
<feature type="compositionally biased region" description="Low complexity" evidence="7">
    <location>
        <begin position="1002"/>
        <end position="1020"/>
    </location>
</feature>
<dbReference type="GO" id="GO:0005768">
    <property type="term" value="C:endosome"/>
    <property type="evidence" value="ECO:0007669"/>
    <property type="project" value="UniProtKB-SubCell"/>
</dbReference>
<feature type="compositionally biased region" description="Low complexity" evidence="7">
    <location>
        <begin position="944"/>
        <end position="955"/>
    </location>
</feature>
<dbReference type="PANTHER" id="PTHR23030:SF30">
    <property type="entry name" value="TYROSINE-PROTEIN PHOSPHATASE NON-RECEPTOR TYPE 23"/>
    <property type="match status" value="1"/>
</dbReference>
<evidence type="ECO:0000256" key="6">
    <source>
        <dbReference type="SAM" id="Coils"/>
    </source>
</evidence>
<keyword evidence="4" id="KW-0967">Endosome</keyword>
<protein>
    <recommendedName>
        <fullName evidence="5">BRO domain-containing protein 1</fullName>
    </recommendedName>
</protein>
<evidence type="ECO:0000256" key="7">
    <source>
        <dbReference type="SAM" id="MobiDB-lite"/>
    </source>
</evidence>
<accession>A0A0F7SF77</accession>
<dbReference type="PROSITE" id="PS51180">
    <property type="entry name" value="BRO1"/>
    <property type="match status" value="1"/>
</dbReference>
<dbReference type="PANTHER" id="PTHR23030">
    <property type="entry name" value="PCD6 INTERACTING PROTEIN-RELATED"/>
    <property type="match status" value="1"/>
</dbReference>
<sequence length="1054" mass="115272">MTMQSPAISIPSKQTAEVDWSNPIRQIIASAYGENPDSYAEECAALQRARQDAVKGAGSEVTARDLLFRYFGQLELLELRFPDIKVTFPWHDSFTNKLTTQTSLAFEKASVIYQIASTLSILSSTQNRSSPEGLKRAYNFARSAAGMLVYVNENFLHAPSTDLSKEVVKLLIGIMLAQAQEMFTEKVLEEGKAKAGGKGPGNAGIVAKLAAQAGIMYAALSEEVKEFFGKGIIDRNWVALINLKAKYYPSVANYHRAILDDSQSKHGDALVRLRLAETLGKEAQKQAAVFLSSFNHPDSLTLPADSGTALVEITKTHLAVVSERTHQATKENELIYHSILPAEAALPPLDKLSAAQPISIQDTYSSVEVTKLVGQDIFHKLIPLAVHESASVYSEEKAKLSRGEVERSDIAEGEVQTTLEYLGLPSVLNKFRSIVASHGKPGAGLDALSLPGREALDLVEEVGGEERKESIKVLMLRLEEKKKLVGEDLRSCQEDLDKESRECERLRAKYQNSWTQAPSASVARSQREDLRSQQTAYQSASQSDARINALYQTVLPSLPTLCSPEALNQAYTEAVGSTDPASSNKGSLLDLDVKEEEGEERERKEMKRLIGELEERLGRLSRFKKERTICLNDLKHLIQNDDVSQQLLVNRRAHGVEPTLFATELEKFKPFRTRLDHTIEQEKSTLKETSQLLDDLNELRGARQTQDRWARAERAVKDLTARLKGQAEDYKEANSALRRGLEFYLQLKLLSDALRRSVKSFVTTREEERGRLVQQCERGSSSSSSIYTSSHSSVGPPPPVPRAVSSGLDHFASLSIGSAQPQRQPSTGGSYDWRAIPTSPAPTSPYPPPPSNLSSSFASSTIPPPPPPLSQKPDPWDFGANGLSSAFNSHPSTVPTLHSAPSSAPTAHSSYQSPPAPPSSTSSYSPHQSTYSNYGGPSQPAPPAQLYQHQAHQQAYPPPLPPPPTSSSYQSASSASYAPQHVYPAPPAPPRQSSTGNSSFYGYAPPSSAQQQQQHPASSSPDPPPAPSPYGQPGYPSPYQQHQQQYSYGQNGGR</sequence>
<dbReference type="InterPro" id="IPR038499">
    <property type="entry name" value="BRO1_sf"/>
</dbReference>
<feature type="region of interest" description="Disordered" evidence="7">
    <location>
        <begin position="761"/>
        <end position="1054"/>
    </location>
</feature>
<organism evidence="9">
    <name type="scientific">Phaffia rhodozyma</name>
    <name type="common">Yeast</name>
    <name type="synonym">Xanthophyllomyces dendrorhous</name>
    <dbReference type="NCBI Taxonomy" id="264483"/>
    <lineage>
        <taxon>Eukaryota</taxon>
        <taxon>Fungi</taxon>
        <taxon>Dikarya</taxon>
        <taxon>Basidiomycota</taxon>
        <taxon>Agaricomycotina</taxon>
        <taxon>Tremellomycetes</taxon>
        <taxon>Cystofilobasidiales</taxon>
        <taxon>Mrakiaceae</taxon>
        <taxon>Phaffia</taxon>
    </lineage>
</organism>
<dbReference type="Pfam" id="PF13949">
    <property type="entry name" value="ALIX_LYPXL_bnd"/>
    <property type="match status" value="1"/>
</dbReference>
<dbReference type="Pfam" id="PF03097">
    <property type="entry name" value="BRO1"/>
    <property type="match status" value="1"/>
</dbReference>
<dbReference type="Gene3D" id="1.20.140.50">
    <property type="entry name" value="alix/aip1 like domains"/>
    <property type="match status" value="1"/>
</dbReference>
<feature type="compositionally biased region" description="Pro residues" evidence="7">
    <location>
        <begin position="1021"/>
        <end position="1030"/>
    </location>
</feature>
<feature type="compositionally biased region" description="Low complexity" evidence="7">
    <location>
        <begin position="895"/>
        <end position="932"/>
    </location>
</feature>
<dbReference type="Gene3D" id="1.20.120.560">
    <property type="entry name" value="alix/aip1 in complex with the ypdl late domain"/>
    <property type="match status" value="1"/>
</dbReference>
<comment type="subcellular location">
    <subcellularLocation>
        <location evidence="2">Cytoplasm</location>
    </subcellularLocation>
    <subcellularLocation>
        <location evidence="1">Endosome</location>
    </subcellularLocation>
</comment>
<evidence type="ECO:0000256" key="3">
    <source>
        <dbReference type="ARBA" id="ARBA00022490"/>
    </source>
</evidence>
<feature type="compositionally biased region" description="Pro residues" evidence="7">
    <location>
        <begin position="956"/>
        <end position="965"/>
    </location>
</feature>
<evidence type="ECO:0000256" key="1">
    <source>
        <dbReference type="ARBA" id="ARBA00004177"/>
    </source>
</evidence>